<organism evidence="1 2">
    <name type="scientific">Nonlabens mediterrranea</name>
    <dbReference type="NCBI Taxonomy" id="1419947"/>
    <lineage>
        <taxon>Bacteria</taxon>
        <taxon>Pseudomonadati</taxon>
        <taxon>Bacteroidota</taxon>
        <taxon>Flavobacteriia</taxon>
        <taxon>Flavobacteriales</taxon>
        <taxon>Flavobacteriaceae</taxon>
        <taxon>Nonlabens</taxon>
    </lineage>
</organism>
<sequence length="154" mass="16616">MKKLLLATFLLTNIVLGQSYQYLGSYDSMGTPQYLVNPSDVVDTATMDMIGYSLPEGYPVPVYNPHYITSGYETDIIVESLADVWVTFVSEGAGYKNVLGFYTYDISNPPTTRPSVSEITIIFPNVSAVNSGGGLQTGDKVKIGTFPVPAGNVP</sequence>
<proteinExistence type="predicted"/>
<evidence type="ECO:0000313" key="2">
    <source>
        <dbReference type="Proteomes" id="UP001194729"/>
    </source>
</evidence>
<dbReference type="Proteomes" id="UP001194729">
    <property type="component" value="Unassembled WGS sequence"/>
</dbReference>
<accession>A0ABS0A171</accession>
<feature type="non-terminal residue" evidence="1">
    <location>
        <position position="154"/>
    </location>
</feature>
<keyword evidence="2" id="KW-1185">Reference proteome</keyword>
<reference evidence="1 2" key="1">
    <citation type="submission" date="2020-11" db="EMBL/GenBank/DDBJ databases">
        <title>P. mediterranea TC4 genome.</title>
        <authorList>
            <person name="Molmeret M."/>
        </authorList>
    </citation>
    <scope>NUCLEOTIDE SEQUENCE [LARGE SCALE GENOMIC DNA]</scope>
    <source>
        <strain evidence="1 2">TC4</strain>
    </source>
</reference>
<protein>
    <submittedName>
        <fullName evidence="1">Uncharacterized protein</fullName>
    </submittedName>
</protein>
<dbReference type="EMBL" id="JADKYU010000091">
    <property type="protein sequence ID" value="MBF4983118.1"/>
    <property type="molecule type" value="Genomic_DNA"/>
</dbReference>
<name>A0ABS0A171_9FLAO</name>
<comment type="caution">
    <text evidence="1">The sequence shown here is derived from an EMBL/GenBank/DDBJ whole genome shotgun (WGS) entry which is preliminary data.</text>
</comment>
<evidence type="ECO:0000313" key="1">
    <source>
        <dbReference type="EMBL" id="MBF4983118.1"/>
    </source>
</evidence>
<gene>
    <name evidence="1" type="ORF">FNJ87_01775</name>
</gene>